<comment type="caution">
    <text evidence="1">The sequence shown here is derived from an EMBL/GenBank/DDBJ whole genome shotgun (WGS) entry which is preliminary data.</text>
</comment>
<dbReference type="AlphaFoldDB" id="A0A6M1PPC3"/>
<dbReference type="Proteomes" id="UP000480151">
    <property type="component" value="Unassembled WGS sequence"/>
</dbReference>
<sequence length="142" mass="16287">MSMISKWLKKKESKELLTKLETVKELMPTADITDFFSKLMDTYSESQITKRELAQIHAQKEILILEIQNKYDLYHSVFDKVFAERRVAIDKNFEIIDKGLASGDKDLISMGLQNLSKVVSSSPFGNIQQLSNMLEGNKIIEI</sequence>
<dbReference type="EMBL" id="JAAKGU010000020">
    <property type="protein sequence ID" value="NGM85607.1"/>
    <property type="molecule type" value="Genomic_DNA"/>
</dbReference>
<evidence type="ECO:0000313" key="2">
    <source>
        <dbReference type="Proteomes" id="UP000480151"/>
    </source>
</evidence>
<organism evidence="1 2">
    <name type="scientific">Paenibacillus apii</name>
    <dbReference type="NCBI Taxonomy" id="1850370"/>
    <lineage>
        <taxon>Bacteria</taxon>
        <taxon>Bacillati</taxon>
        <taxon>Bacillota</taxon>
        <taxon>Bacilli</taxon>
        <taxon>Bacillales</taxon>
        <taxon>Paenibacillaceae</taxon>
        <taxon>Paenibacillus</taxon>
    </lineage>
</organism>
<dbReference type="RefSeq" id="WP_165104095.1">
    <property type="nucleotide sequence ID" value="NZ_JAAKGU010000020.1"/>
</dbReference>
<proteinExistence type="predicted"/>
<evidence type="ECO:0000313" key="1">
    <source>
        <dbReference type="EMBL" id="NGM85607.1"/>
    </source>
</evidence>
<name>A0A6M1PPC3_9BACL</name>
<keyword evidence="2" id="KW-1185">Reference proteome</keyword>
<accession>A0A6M1PPC3</accession>
<reference evidence="1 2" key="1">
    <citation type="submission" date="2020-02" db="EMBL/GenBank/DDBJ databases">
        <authorList>
            <person name="Gao J."/>
            <person name="Sun J."/>
        </authorList>
    </citation>
    <scope>NUCLEOTIDE SEQUENCE [LARGE SCALE GENOMIC DNA]</scope>
    <source>
        <strain evidence="1 2">7124</strain>
    </source>
</reference>
<protein>
    <submittedName>
        <fullName evidence="1">Uncharacterized protein</fullName>
    </submittedName>
</protein>
<gene>
    <name evidence="1" type="ORF">G5B47_24720</name>
</gene>